<protein>
    <submittedName>
        <fullName evidence="2">Uncharacterized protein</fullName>
    </submittedName>
</protein>
<evidence type="ECO:0000256" key="1">
    <source>
        <dbReference type="SAM" id="SignalP"/>
    </source>
</evidence>
<feature type="chain" id="PRO_5012440811" evidence="1">
    <location>
        <begin position="25"/>
        <end position="745"/>
    </location>
</feature>
<organism evidence="2 3">
    <name type="scientific">Epicoccum nigrum</name>
    <name type="common">Soil fungus</name>
    <name type="synonym">Epicoccum purpurascens</name>
    <dbReference type="NCBI Taxonomy" id="105696"/>
    <lineage>
        <taxon>Eukaryota</taxon>
        <taxon>Fungi</taxon>
        <taxon>Dikarya</taxon>
        <taxon>Ascomycota</taxon>
        <taxon>Pezizomycotina</taxon>
        <taxon>Dothideomycetes</taxon>
        <taxon>Pleosporomycetidae</taxon>
        <taxon>Pleosporales</taxon>
        <taxon>Pleosporineae</taxon>
        <taxon>Didymellaceae</taxon>
        <taxon>Epicoccum</taxon>
    </lineage>
</organism>
<dbReference type="OMA" id="EAGPYAN"/>
<accession>A0A1Y2MAL2</accession>
<reference evidence="2 3" key="1">
    <citation type="journal article" date="2017" name="Genome Announc.">
        <title>Genome sequence of the saprophytic ascomycete Epicoccum nigrum ICMP 19927 strain isolated from New Zealand.</title>
        <authorList>
            <person name="Fokin M."/>
            <person name="Fleetwood D."/>
            <person name="Weir B.S."/>
            <person name="Villas-Boas S.G."/>
        </authorList>
    </citation>
    <scope>NUCLEOTIDE SEQUENCE [LARGE SCALE GENOMIC DNA]</scope>
    <source>
        <strain evidence="2 3">ICMP 19927</strain>
    </source>
</reference>
<dbReference type="STRING" id="105696.A0A1Y2MAL2"/>
<keyword evidence="1" id="KW-0732">Signal</keyword>
<dbReference type="EMBL" id="KZ107839">
    <property type="protein sequence ID" value="OSS52839.1"/>
    <property type="molecule type" value="Genomic_DNA"/>
</dbReference>
<dbReference type="InParanoid" id="A0A1Y2MAL2"/>
<dbReference type="Proteomes" id="UP000193240">
    <property type="component" value="Unassembled WGS sequence"/>
</dbReference>
<evidence type="ECO:0000313" key="2">
    <source>
        <dbReference type="EMBL" id="OSS52839.1"/>
    </source>
</evidence>
<proteinExistence type="predicted"/>
<evidence type="ECO:0000313" key="3">
    <source>
        <dbReference type="Proteomes" id="UP000193240"/>
    </source>
</evidence>
<feature type="signal peptide" evidence="1">
    <location>
        <begin position="1"/>
        <end position="24"/>
    </location>
</feature>
<keyword evidence="3" id="KW-1185">Reference proteome</keyword>
<dbReference type="AlphaFoldDB" id="A0A1Y2MAL2"/>
<name>A0A1Y2MAL2_EPING</name>
<sequence length="745" mass="74544">MSPSSRVAIRFVIAFFLAQTFVNAVAVPHPHIHKVLDPRQVVSLPVIERQEPTETPHTNVFDDIVNLFRNSNGWQVVQDFFKKLFGGSSNNGNTGNPTVTIVPTPGASATPIDVISAIFSMVSEAVTATDSFTVALPSPTTESDGIMSILPIYPITTAIELFPAEEPSVPSDLISELVSGASSAGPVPTDIPIVVVVPPVEANSTALPGSTDVPVIVVIPPVEANSTDVSIALPVGTAPIVTGPVVVAPIATGTPLFPLENGTSVVPLPGTEVPVIVIVPTGISSPIEANASASVGFDVTVSLTTTLGVTVTVDPIDIGTVIPSVGTGLPITLSEAGPYANATTISPTLVFLTGTGDVGTISPTAIIEPISAPFANATTAIASIGTGTGIIIIGTAVPSIPVSTIVLGTGTGIDDATAVLPIGTDLPAFPNTTSIEVVVQPTVILGTAPAVTISGALVVSDVAGAIYANTTTVTVTNFITPSGFVPEVTALPVETDVDTAAAPAGTIIIVQGPGAVLPNATLTVTTDATISIALPVEVTDVPPILPAEPTELPSILPAPVVNGTDLAPLAPVSTEFPALPLETVEPIIVEPVPSDVPVVELPGEPLIPTLPTPVDTALPFDTALPAPSILPLEETPGPAPVDSTIPIVPLESLVPVASAPTTTIEVPVPALTLDAGADTTALPVVPVVPVQASAAAAVSAGVGVAAVPVLPTPPLPPLPALLAPVVSAVVQPVNALVGGGRSPPQ</sequence>
<gene>
    <name evidence="2" type="ORF">B5807_01965</name>
</gene>